<dbReference type="EC" id="2.1.2.11" evidence="7"/>
<dbReference type="GO" id="GO:0005737">
    <property type="term" value="C:cytoplasm"/>
    <property type="evidence" value="ECO:0007669"/>
    <property type="project" value="UniProtKB-SubCell"/>
</dbReference>
<keyword evidence="7" id="KW-0963">Cytoplasm</keyword>
<sequence>MTIQKILKMKNKEKIVMVTAYDAPTAKILEKAGVDIILVGDSLGNNVLGYDSTIPVTLEEMIMHLQAVRRGAPNSFIVADLPFLSYGYSIEESVKNAGLLIKNGANAVKIEGGAQNCETIKKCLNIGIPVMGHLGFTPQSLNMFGGYKVQGKEESAKKKLLDDALTLENCGVFSIVLEMVTESIAKEITEKLSIPTIGIGAGRYCDGQVLVFHDIVGLNPEFKPKFSKKYANTFEIMLNAIEKFKTEVKEKTFPSKENVFEEGGK</sequence>
<dbReference type="InterPro" id="IPR015813">
    <property type="entry name" value="Pyrv/PenolPyrv_kinase-like_dom"/>
</dbReference>
<feature type="binding site" evidence="7 10">
    <location>
        <position position="80"/>
    </location>
    <ligand>
        <name>Mg(2+)</name>
        <dbReference type="ChEBI" id="CHEBI:18420"/>
    </ligand>
</feature>
<feature type="binding site" evidence="7 9">
    <location>
        <position position="109"/>
    </location>
    <ligand>
        <name>3-methyl-2-oxobutanoate</name>
        <dbReference type="ChEBI" id="CHEBI:11851"/>
    </ligand>
</feature>
<name>A0A841GDU3_9BACT</name>
<dbReference type="GO" id="GO:0008168">
    <property type="term" value="F:methyltransferase activity"/>
    <property type="evidence" value="ECO:0007669"/>
    <property type="project" value="UniProtKB-KW"/>
</dbReference>
<evidence type="ECO:0000256" key="8">
    <source>
        <dbReference type="PIRSR" id="PIRSR000388-1"/>
    </source>
</evidence>
<evidence type="ECO:0000256" key="6">
    <source>
        <dbReference type="ARBA" id="ARBA00056497"/>
    </source>
</evidence>
<organism evidence="11 12">
    <name type="scientific">Thermosipho japonicus</name>
    <dbReference type="NCBI Taxonomy" id="90323"/>
    <lineage>
        <taxon>Bacteria</taxon>
        <taxon>Thermotogati</taxon>
        <taxon>Thermotogota</taxon>
        <taxon>Thermotogae</taxon>
        <taxon>Thermotogales</taxon>
        <taxon>Fervidobacteriaceae</taxon>
        <taxon>Thermosipho</taxon>
    </lineage>
</organism>
<keyword evidence="7 10" id="KW-0460">Magnesium</keyword>
<comment type="function">
    <text evidence="6 7">Catalyzes the reversible reaction in which hydroxymethyl group from 5,10-methylenetetrahydrofolate is transferred onto alpha-ketoisovalerate to form ketopantoate.</text>
</comment>
<accession>A0A841GDU3</accession>
<dbReference type="InterPro" id="IPR003700">
    <property type="entry name" value="Pantoate_hydroxy_MeTrfase"/>
</dbReference>
<dbReference type="PIRSF" id="PIRSF000388">
    <property type="entry name" value="Pantoate_hydroxy_MeTrfase"/>
    <property type="match status" value="1"/>
</dbReference>
<feature type="active site" description="Proton acceptor" evidence="7 8">
    <location>
        <position position="178"/>
    </location>
</feature>
<dbReference type="Gene3D" id="3.20.20.60">
    <property type="entry name" value="Phosphoenolpyruvate-binding domains"/>
    <property type="match status" value="1"/>
</dbReference>
<protein>
    <recommendedName>
        <fullName evidence="7">3-methyl-2-oxobutanoate hydroxymethyltransferase</fullName>
        <ecNumber evidence="7">2.1.2.11</ecNumber>
    </recommendedName>
    <alternativeName>
        <fullName evidence="7">Ketopantoate hydroxymethyltransferase</fullName>
        <shortName evidence="7">KPHMT</shortName>
    </alternativeName>
</protein>
<dbReference type="Pfam" id="PF02548">
    <property type="entry name" value="Pantoate_transf"/>
    <property type="match status" value="1"/>
</dbReference>
<dbReference type="GO" id="GO:0032259">
    <property type="term" value="P:methylation"/>
    <property type="evidence" value="ECO:0007669"/>
    <property type="project" value="UniProtKB-KW"/>
</dbReference>
<dbReference type="GO" id="GO:0000287">
    <property type="term" value="F:magnesium ion binding"/>
    <property type="evidence" value="ECO:0007669"/>
    <property type="project" value="TreeGrafter"/>
</dbReference>
<evidence type="ECO:0000256" key="5">
    <source>
        <dbReference type="ARBA" id="ARBA00022679"/>
    </source>
</evidence>
<evidence type="ECO:0000256" key="2">
    <source>
        <dbReference type="ARBA" id="ARBA00008676"/>
    </source>
</evidence>
<dbReference type="GO" id="GO:0015940">
    <property type="term" value="P:pantothenate biosynthetic process"/>
    <property type="evidence" value="ECO:0007669"/>
    <property type="project" value="UniProtKB-UniRule"/>
</dbReference>
<dbReference type="Proteomes" id="UP000555828">
    <property type="component" value="Unassembled WGS sequence"/>
</dbReference>
<dbReference type="CDD" id="cd06557">
    <property type="entry name" value="KPHMT-like"/>
    <property type="match status" value="1"/>
</dbReference>
<comment type="cofactor">
    <cofactor evidence="7 10">
        <name>Mg(2+)</name>
        <dbReference type="ChEBI" id="CHEBI:18420"/>
    </cofactor>
    <text evidence="7 10">Binds 1 Mg(2+) ion per subunit.</text>
</comment>
<keyword evidence="4 7" id="KW-0566">Pantothenate biosynthesis</keyword>
<evidence type="ECO:0000313" key="11">
    <source>
        <dbReference type="EMBL" id="MBB6061776.1"/>
    </source>
</evidence>
<dbReference type="PANTHER" id="PTHR20881:SF0">
    <property type="entry name" value="3-METHYL-2-OXOBUTANOATE HYDROXYMETHYLTRANSFERASE"/>
    <property type="match status" value="1"/>
</dbReference>
<dbReference type="UniPathway" id="UPA00028">
    <property type="reaction ID" value="UER00003"/>
</dbReference>
<comment type="subunit">
    <text evidence="3 7">Homodecamer; pentamer of dimers.</text>
</comment>
<dbReference type="InterPro" id="IPR040442">
    <property type="entry name" value="Pyrv_kinase-like_dom_sf"/>
</dbReference>
<dbReference type="PANTHER" id="PTHR20881">
    <property type="entry name" value="3-METHYL-2-OXOBUTANOATE HYDROXYMETHYLTRANSFERASE"/>
    <property type="match status" value="1"/>
</dbReference>
<comment type="caution">
    <text evidence="11">The sequence shown here is derived from an EMBL/GenBank/DDBJ whole genome shotgun (WGS) entry which is preliminary data.</text>
</comment>
<proteinExistence type="inferred from homology"/>
<keyword evidence="12" id="KW-1185">Reference proteome</keyword>
<reference evidence="11 12" key="1">
    <citation type="submission" date="2020-08" db="EMBL/GenBank/DDBJ databases">
        <title>Genomic Encyclopedia of Type Strains, Phase IV (KMG-IV): sequencing the most valuable type-strain genomes for metagenomic binning, comparative biology and taxonomic classification.</title>
        <authorList>
            <person name="Goeker M."/>
        </authorList>
    </citation>
    <scope>NUCLEOTIDE SEQUENCE [LARGE SCALE GENOMIC DNA]</scope>
    <source>
        <strain evidence="11 12">DSM 13481</strain>
    </source>
</reference>
<evidence type="ECO:0000256" key="4">
    <source>
        <dbReference type="ARBA" id="ARBA00022655"/>
    </source>
</evidence>
<feature type="binding site" evidence="7 9">
    <location>
        <begin position="41"/>
        <end position="42"/>
    </location>
    <ligand>
        <name>3-methyl-2-oxobutanoate</name>
        <dbReference type="ChEBI" id="CHEBI:11851"/>
    </ligand>
</feature>
<evidence type="ECO:0000256" key="9">
    <source>
        <dbReference type="PIRSR" id="PIRSR000388-2"/>
    </source>
</evidence>
<dbReference type="AlphaFoldDB" id="A0A841GDU3"/>
<dbReference type="RefSeq" id="WP_184618540.1">
    <property type="nucleotide sequence ID" value="NZ_JACHEX010000001.1"/>
</dbReference>
<evidence type="ECO:0000256" key="3">
    <source>
        <dbReference type="ARBA" id="ARBA00011424"/>
    </source>
</evidence>
<dbReference type="NCBIfam" id="TIGR00222">
    <property type="entry name" value="panB"/>
    <property type="match status" value="1"/>
</dbReference>
<feature type="binding site" evidence="7 10">
    <location>
        <position position="111"/>
    </location>
    <ligand>
        <name>Mg(2+)</name>
        <dbReference type="ChEBI" id="CHEBI:18420"/>
    </ligand>
</feature>
<keyword evidence="5 7" id="KW-0808">Transferase</keyword>
<dbReference type="NCBIfam" id="NF001452">
    <property type="entry name" value="PRK00311.1"/>
    <property type="match status" value="1"/>
</dbReference>
<evidence type="ECO:0000313" key="12">
    <source>
        <dbReference type="Proteomes" id="UP000555828"/>
    </source>
</evidence>
<comment type="similarity">
    <text evidence="2 7">Belongs to the PanB family.</text>
</comment>
<dbReference type="FunFam" id="3.20.20.60:FF:000003">
    <property type="entry name" value="3-methyl-2-oxobutanoate hydroxymethyltransferase"/>
    <property type="match status" value="1"/>
</dbReference>
<evidence type="ECO:0000256" key="1">
    <source>
        <dbReference type="ARBA" id="ARBA00005033"/>
    </source>
</evidence>
<comment type="catalytic activity">
    <reaction evidence="7">
        <text>(6R)-5,10-methylene-5,6,7,8-tetrahydrofolate + 3-methyl-2-oxobutanoate + H2O = 2-dehydropantoate + (6S)-5,6,7,8-tetrahydrofolate</text>
        <dbReference type="Rhea" id="RHEA:11824"/>
        <dbReference type="ChEBI" id="CHEBI:11561"/>
        <dbReference type="ChEBI" id="CHEBI:11851"/>
        <dbReference type="ChEBI" id="CHEBI:15377"/>
        <dbReference type="ChEBI" id="CHEBI:15636"/>
        <dbReference type="ChEBI" id="CHEBI:57453"/>
        <dbReference type="EC" id="2.1.2.11"/>
    </reaction>
</comment>
<dbReference type="SUPFAM" id="SSF51621">
    <property type="entry name" value="Phosphoenolpyruvate/pyruvate domain"/>
    <property type="match status" value="1"/>
</dbReference>
<dbReference type="EMBL" id="JACHEX010000001">
    <property type="protein sequence ID" value="MBB6061776.1"/>
    <property type="molecule type" value="Genomic_DNA"/>
</dbReference>
<evidence type="ECO:0000256" key="7">
    <source>
        <dbReference type="HAMAP-Rule" id="MF_00156"/>
    </source>
</evidence>
<dbReference type="HAMAP" id="MF_00156">
    <property type="entry name" value="PanB"/>
    <property type="match status" value="1"/>
</dbReference>
<gene>
    <name evidence="7" type="primary">panB</name>
    <name evidence="11" type="ORF">HNP65_000198</name>
</gene>
<keyword evidence="7 10" id="KW-0479">Metal-binding</keyword>
<feature type="binding site" evidence="7 10">
    <location>
        <position position="41"/>
    </location>
    <ligand>
        <name>Mg(2+)</name>
        <dbReference type="ChEBI" id="CHEBI:18420"/>
    </ligand>
</feature>
<comment type="subcellular location">
    <subcellularLocation>
        <location evidence="7">Cytoplasm</location>
    </subcellularLocation>
</comment>
<feature type="binding site" evidence="7 9">
    <location>
        <position position="80"/>
    </location>
    <ligand>
        <name>3-methyl-2-oxobutanoate</name>
        <dbReference type="ChEBI" id="CHEBI:11851"/>
    </ligand>
</feature>
<evidence type="ECO:0000256" key="10">
    <source>
        <dbReference type="PIRSR" id="PIRSR000388-3"/>
    </source>
</evidence>
<keyword evidence="11" id="KW-0489">Methyltransferase</keyword>
<comment type="pathway">
    <text evidence="1 7">Cofactor biosynthesis; (R)-pantothenate biosynthesis; (R)-pantoate from 3-methyl-2-oxobutanoate: step 1/2.</text>
</comment>
<dbReference type="GO" id="GO:0003864">
    <property type="term" value="F:3-methyl-2-oxobutanoate hydroxymethyltransferase activity"/>
    <property type="evidence" value="ECO:0007669"/>
    <property type="project" value="UniProtKB-UniRule"/>
</dbReference>